<dbReference type="Pfam" id="PF00067">
    <property type="entry name" value="p450"/>
    <property type="match status" value="1"/>
</dbReference>
<dbReference type="EMBL" id="KZ678133">
    <property type="protein sequence ID" value="PSN69493.1"/>
    <property type="molecule type" value="Genomic_DNA"/>
</dbReference>
<keyword evidence="5 9" id="KW-0560">Oxidoreductase</keyword>
<dbReference type="SUPFAM" id="SSF48264">
    <property type="entry name" value="Cytochrome P450"/>
    <property type="match status" value="1"/>
</dbReference>
<protein>
    <submittedName>
        <fullName evidence="11">Cytochrome P450 oxidoreductase GliC</fullName>
    </submittedName>
</protein>
<evidence type="ECO:0000256" key="5">
    <source>
        <dbReference type="ARBA" id="ARBA00023002"/>
    </source>
</evidence>
<evidence type="ECO:0000256" key="4">
    <source>
        <dbReference type="ARBA" id="ARBA00022723"/>
    </source>
</evidence>
<reference evidence="11 12" key="1">
    <citation type="journal article" date="2018" name="Front. Microbiol.">
        <title>Genome-Wide Analysis of Corynespora cassiicola Leaf Fall Disease Putative Effectors.</title>
        <authorList>
            <person name="Lopez D."/>
            <person name="Ribeiro S."/>
            <person name="Label P."/>
            <person name="Fumanal B."/>
            <person name="Venisse J.S."/>
            <person name="Kohler A."/>
            <person name="de Oliveira R.R."/>
            <person name="Labutti K."/>
            <person name="Lipzen A."/>
            <person name="Lail K."/>
            <person name="Bauer D."/>
            <person name="Ohm R.A."/>
            <person name="Barry K.W."/>
            <person name="Spatafora J."/>
            <person name="Grigoriev I.V."/>
            <person name="Martin F.M."/>
            <person name="Pujade-Renaud V."/>
        </authorList>
    </citation>
    <scope>NUCLEOTIDE SEQUENCE [LARGE SCALE GENOMIC DNA]</scope>
    <source>
        <strain evidence="11 12">Philippines</strain>
    </source>
</reference>
<dbReference type="InterPro" id="IPR001128">
    <property type="entry name" value="Cyt_P450"/>
</dbReference>
<evidence type="ECO:0000256" key="3">
    <source>
        <dbReference type="ARBA" id="ARBA00022617"/>
    </source>
</evidence>
<dbReference type="Proteomes" id="UP000240883">
    <property type="component" value="Unassembled WGS sequence"/>
</dbReference>
<accession>A0A2T2NVR9</accession>
<dbReference type="OrthoDB" id="2789670at2759"/>
<evidence type="ECO:0000256" key="9">
    <source>
        <dbReference type="RuleBase" id="RU000461"/>
    </source>
</evidence>
<dbReference type="GO" id="GO:0005506">
    <property type="term" value="F:iron ion binding"/>
    <property type="evidence" value="ECO:0007669"/>
    <property type="project" value="InterPro"/>
</dbReference>
<dbReference type="PROSITE" id="PS00086">
    <property type="entry name" value="CYTOCHROME_P450"/>
    <property type="match status" value="1"/>
</dbReference>
<proteinExistence type="inferred from homology"/>
<organism evidence="11 12">
    <name type="scientific">Corynespora cassiicola Philippines</name>
    <dbReference type="NCBI Taxonomy" id="1448308"/>
    <lineage>
        <taxon>Eukaryota</taxon>
        <taxon>Fungi</taxon>
        <taxon>Dikarya</taxon>
        <taxon>Ascomycota</taxon>
        <taxon>Pezizomycotina</taxon>
        <taxon>Dothideomycetes</taxon>
        <taxon>Pleosporomycetidae</taxon>
        <taxon>Pleosporales</taxon>
        <taxon>Corynesporascaceae</taxon>
        <taxon>Corynespora</taxon>
    </lineage>
</organism>
<comment type="similarity">
    <text evidence="2 9">Belongs to the cytochrome P450 family.</text>
</comment>
<evidence type="ECO:0000313" key="12">
    <source>
        <dbReference type="Proteomes" id="UP000240883"/>
    </source>
</evidence>
<name>A0A2T2NVR9_CORCC</name>
<dbReference type="InterPro" id="IPR017972">
    <property type="entry name" value="Cyt_P450_CS"/>
</dbReference>
<dbReference type="InterPro" id="IPR036396">
    <property type="entry name" value="Cyt_P450_sf"/>
</dbReference>
<dbReference type="GO" id="GO:0020037">
    <property type="term" value="F:heme binding"/>
    <property type="evidence" value="ECO:0007669"/>
    <property type="project" value="InterPro"/>
</dbReference>
<feature type="binding site" description="axial binding residue" evidence="8">
    <location>
        <position position="413"/>
    </location>
    <ligand>
        <name>heme</name>
        <dbReference type="ChEBI" id="CHEBI:30413"/>
    </ligand>
    <ligandPart>
        <name>Fe</name>
        <dbReference type="ChEBI" id="CHEBI:18248"/>
    </ligandPart>
</feature>
<dbReference type="PRINTS" id="PR00463">
    <property type="entry name" value="EP450I"/>
</dbReference>
<dbReference type="InterPro" id="IPR050479">
    <property type="entry name" value="CYP11_CYP27_families"/>
</dbReference>
<dbReference type="GO" id="GO:0004497">
    <property type="term" value="F:monooxygenase activity"/>
    <property type="evidence" value="ECO:0007669"/>
    <property type="project" value="UniProtKB-KW"/>
</dbReference>
<evidence type="ECO:0000256" key="6">
    <source>
        <dbReference type="ARBA" id="ARBA00023004"/>
    </source>
</evidence>
<dbReference type="Gene3D" id="1.10.630.10">
    <property type="entry name" value="Cytochrome P450"/>
    <property type="match status" value="2"/>
</dbReference>
<evidence type="ECO:0000256" key="2">
    <source>
        <dbReference type="ARBA" id="ARBA00010617"/>
    </source>
</evidence>
<evidence type="ECO:0000256" key="10">
    <source>
        <dbReference type="SAM" id="SignalP"/>
    </source>
</evidence>
<evidence type="ECO:0000256" key="8">
    <source>
        <dbReference type="PIRSR" id="PIRSR602401-1"/>
    </source>
</evidence>
<evidence type="ECO:0000256" key="7">
    <source>
        <dbReference type="ARBA" id="ARBA00023033"/>
    </source>
</evidence>
<feature type="signal peptide" evidence="10">
    <location>
        <begin position="1"/>
        <end position="17"/>
    </location>
</feature>
<feature type="chain" id="PRO_5015777700" evidence="10">
    <location>
        <begin position="18"/>
        <end position="471"/>
    </location>
</feature>
<keyword evidence="10" id="KW-0732">Signal</keyword>
<keyword evidence="3 8" id="KW-0349">Heme</keyword>
<keyword evidence="6 8" id="KW-0408">Iron</keyword>
<gene>
    <name evidence="11" type="ORF">BS50DRAFT_599699</name>
</gene>
<dbReference type="InterPro" id="IPR002401">
    <property type="entry name" value="Cyt_P450_E_grp-I"/>
</dbReference>
<comment type="cofactor">
    <cofactor evidence="1 8">
        <name>heme</name>
        <dbReference type="ChEBI" id="CHEBI:30413"/>
    </cofactor>
</comment>
<keyword evidence="4 8" id="KW-0479">Metal-binding</keyword>
<sequence length="471" mass="53328">MISALMALLLCIWKRESVKNSAISVLSRVIEIILLCLRPIKHKENGSYLPSLPYTFPNGQGNVEKFLHGRSNSAKWAREYGPLYRLWSGTTSEVVLTKSEHVKAVFLDSDTHEKAPANGSGELMNQLLGSCLGLISGAPWKKLKAAVKSPFLHKSAALYVGNVQEFTKEYMKQLTAENADFRERGLLHPVRDLKMAPFMFVATVIYGELSAEDQSELLDMIPQRERLFKNVISGGITRFKFAQYLPLPAVRELHEFKARWAAWNDRVYAQALKKEQSDNTLPPIFAMRHSLASGDITRDHLLQTLDEALFANLDVTMGALSWPLLLGACLLEASRLRPLAAFSVPQSCPSARELDGFEVPAGTRMVVDSYALNVRDPFWGEDRELFRPGRWLGRLQGELRYRYWRFGFGPRTCLGRYVADLILRSVVVEVVENWRVSMEFGGKKAVGMDWPWDDESWIHHPDLMLKCVPVS</sequence>
<keyword evidence="12" id="KW-1185">Reference proteome</keyword>
<dbReference type="PANTHER" id="PTHR24279">
    <property type="entry name" value="CYTOCHROME P450"/>
    <property type="match status" value="1"/>
</dbReference>
<dbReference type="AlphaFoldDB" id="A0A2T2NVR9"/>
<keyword evidence="7 9" id="KW-0503">Monooxygenase</keyword>
<evidence type="ECO:0000256" key="1">
    <source>
        <dbReference type="ARBA" id="ARBA00001971"/>
    </source>
</evidence>
<evidence type="ECO:0000313" key="11">
    <source>
        <dbReference type="EMBL" id="PSN69493.1"/>
    </source>
</evidence>
<dbReference type="STRING" id="1448308.A0A2T2NVR9"/>
<dbReference type="PANTHER" id="PTHR24279:SF120">
    <property type="entry name" value="CYTOCHROME P450"/>
    <property type="match status" value="1"/>
</dbReference>
<dbReference type="GO" id="GO:0016705">
    <property type="term" value="F:oxidoreductase activity, acting on paired donors, with incorporation or reduction of molecular oxygen"/>
    <property type="evidence" value="ECO:0007669"/>
    <property type="project" value="InterPro"/>
</dbReference>